<dbReference type="PATRIC" id="fig|1056807.3.peg.1576"/>
<keyword evidence="1" id="KW-0472">Membrane</keyword>
<proteinExistence type="predicted"/>
<dbReference type="EMBL" id="JUFZ01000075">
    <property type="protein sequence ID" value="KIC06960.1"/>
    <property type="molecule type" value="Genomic_DNA"/>
</dbReference>
<name>A0A0C1GKE4_9NEIS</name>
<protein>
    <submittedName>
        <fullName evidence="2">Uncharacterized protein</fullName>
    </submittedName>
</protein>
<reference evidence="2 3" key="1">
    <citation type="submission" date="2014-12" db="EMBL/GenBank/DDBJ databases">
        <title>Genome sequence of Morococcus cerebrosus.</title>
        <authorList>
            <person name="Shin S.-K."/>
            <person name="Yi H."/>
        </authorList>
    </citation>
    <scope>NUCLEOTIDE SEQUENCE [LARGE SCALE GENOMIC DNA]</scope>
    <source>
        <strain evidence="2 3">CIP 81.93</strain>
    </source>
</reference>
<sequence length="84" mass="9935">MYVDCFLYFGRHLSSSLVRWQRGRLKRFYGVFGVLGNAVLFFIRYVYFNTLHCMRQLTLGGFVILKKPHNFLCGLSWSVFEISI</sequence>
<evidence type="ECO:0000313" key="2">
    <source>
        <dbReference type="EMBL" id="KIC06960.1"/>
    </source>
</evidence>
<dbReference type="AlphaFoldDB" id="A0A0C1GKE4"/>
<accession>A0A0C1GKE4</accession>
<gene>
    <name evidence="2" type="ORF">MCC93_16430</name>
</gene>
<feature type="transmembrane region" description="Helical" evidence="1">
    <location>
        <begin position="28"/>
        <end position="47"/>
    </location>
</feature>
<dbReference type="Proteomes" id="UP000031390">
    <property type="component" value="Unassembled WGS sequence"/>
</dbReference>
<keyword evidence="1" id="KW-1133">Transmembrane helix</keyword>
<keyword evidence="1" id="KW-0812">Transmembrane</keyword>
<organism evidence="2 3">
    <name type="scientific">Morococcus cerebrosus</name>
    <dbReference type="NCBI Taxonomy" id="1056807"/>
    <lineage>
        <taxon>Bacteria</taxon>
        <taxon>Pseudomonadati</taxon>
        <taxon>Pseudomonadota</taxon>
        <taxon>Betaproteobacteria</taxon>
        <taxon>Neisseriales</taxon>
        <taxon>Neisseriaceae</taxon>
        <taxon>Morococcus</taxon>
    </lineage>
</organism>
<comment type="caution">
    <text evidence="2">The sequence shown here is derived from an EMBL/GenBank/DDBJ whole genome shotgun (WGS) entry which is preliminary data.</text>
</comment>
<evidence type="ECO:0000256" key="1">
    <source>
        <dbReference type="SAM" id="Phobius"/>
    </source>
</evidence>
<evidence type="ECO:0000313" key="3">
    <source>
        <dbReference type="Proteomes" id="UP000031390"/>
    </source>
</evidence>